<dbReference type="GO" id="GO:0005886">
    <property type="term" value="C:plasma membrane"/>
    <property type="evidence" value="ECO:0007669"/>
    <property type="project" value="TreeGrafter"/>
</dbReference>
<feature type="transmembrane region" description="Helical" evidence="5">
    <location>
        <begin position="50"/>
        <end position="67"/>
    </location>
</feature>
<name>A0A8H7DC99_9AGAR</name>
<organism evidence="6 7">
    <name type="scientific">Mycena venus</name>
    <dbReference type="NCBI Taxonomy" id="2733690"/>
    <lineage>
        <taxon>Eukaryota</taxon>
        <taxon>Fungi</taxon>
        <taxon>Dikarya</taxon>
        <taxon>Basidiomycota</taxon>
        <taxon>Agaricomycotina</taxon>
        <taxon>Agaricomycetes</taxon>
        <taxon>Agaricomycetidae</taxon>
        <taxon>Agaricales</taxon>
        <taxon>Marasmiineae</taxon>
        <taxon>Mycenaceae</taxon>
        <taxon>Mycena</taxon>
    </lineage>
</organism>
<feature type="transmembrane region" description="Helical" evidence="5">
    <location>
        <begin position="79"/>
        <end position="99"/>
    </location>
</feature>
<feature type="transmembrane region" description="Helical" evidence="5">
    <location>
        <begin position="136"/>
        <end position="154"/>
    </location>
</feature>
<protein>
    <submittedName>
        <fullName evidence="6">MFS general substrate transporter</fullName>
    </submittedName>
</protein>
<evidence type="ECO:0000256" key="1">
    <source>
        <dbReference type="ARBA" id="ARBA00004141"/>
    </source>
</evidence>
<evidence type="ECO:0000256" key="4">
    <source>
        <dbReference type="ARBA" id="ARBA00023136"/>
    </source>
</evidence>
<feature type="transmembrane region" description="Helical" evidence="5">
    <location>
        <begin position="314"/>
        <end position="332"/>
    </location>
</feature>
<dbReference type="AlphaFoldDB" id="A0A8H7DC99"/>
<feature type="transmembrane region" description="Helical" evidence="5">
    <location>
        <begin position="174"/>
        <end position="194"/>
    </location>
</feature>
<comment type="subcellular location">
    <subcellularLocation>
        <location evidence="1">Membrane</location>
        <topology evidence="1">Multi-pass membrane protein</topology>
    </subcellularLocation>
</comment>
<evidence type="ECO:0000256" key="5">
    <source>
        <dbReference type="SAM" id="Phobius"/>
    </source>
</evidence>
<comment type="caution">
    <text evidence="6">The sequence shown here is derived from an EMBL/GenBank/DDBJ whole genome shotgun (WGS) entry which is preliminary data.</text>
</comment>
<feature type="transmembrane region" description="Helical" evidence="5">
    <location>
        <begin position="244"/>
        <end position="264"/>
    </location>
</feature>
<evidence type="ECO:0000256" key="2">
    <source>
        <dbReference type="ARBA" id="ARBA00022692"/>
    </source>
</evidence>
<feature type="transmembrane region" description="Helical" evidence="5">
    <location>
        <begin position="215"/>
        <end position="232"/>
    </location>
</feature>
<dbReference type="GO" id="GO:0022857">
    <property type="term" value="F:transmembrane transporter activity"/>
    <property type="evidence" value="ECO:0007669"/>
    <property type="project" value="TreeGrafter"/>
</dbReference>
<keyword evidence="4 5" id="KW-0472">Membrane</keyword>
<evidence type="ECO:0000313" key="7">
    <source>
        <dbReference type="Proteomes" id="UP000620124"/>
    </source>
</evidence>
<dbReference type="Proteomes" id="UP000620124">
    <property type="component" value="Unassembled WGS sequence"/>
</dbReference>
<feature type="transmembrane region" description="Helical" evidence="5">
    <location>
        <begin position="285"/>
        <end position="302"/>
    </location>
</feature>
<reference evidence="6" key="1">
    <citation type="submission" date="2020-05" db="EMBL/GenBank/DDBJ databases">
        <title>Mycena genomes resolve the evolution of fungal bioluminescence.</title>
        <authorList>
            <person name="Tsai I.J."/>
        </authorList>
    </citation>
    <scope>NUCLEOTIDE SEQUENCE</scope>
    <source>
        <strain evidence="6">CCC161011</strain>
    </source>
</reference>
<dbReference type="PANTHER" id="PTHR23501">
    <property type="entry name" value="MAJOR FACILITATOR SUPERFAMILY"/>
    <property type="match status" value="1"/>
</dbReference>
<evidence type="ECO:0000313" key="6">
    <source>
        <dbReference type="EMBL" id="KAF7369130.1"/>
    </source>
</evidence>
<keyword evidence="2 5" id="KW-0812">Transmembrane</keyword>
<evidence type="ECO:0000256" key="3">
    <source>
        <dbReference type="ARBA" id="ARBA00022989"/>
    </source>
</evidence>
<feature type="transmembrane region" description="Helical" evidence="5">
    <location>
        <begin position="339"/>
        <end position="360"/>
    </location>
</feature>
<accession>A0A8H7DC99</accession>
<sequence>MPFSSSGMLEIGTRLIPVLIAFFMSNDIATLNRGTSTCGESSIHSDSNEVIGIAAVYLVSTVTLMLATERLLSAIPTKLVYLGSILLFQVGSAVCFLSSSGLANYGGRVAATFAALLMCNLASYSVTQIPYLFERPVALTLIGIIVGLMISSGPPFGILLEKKLTQANTVAGTFLNWCLYINSPVTAAVIWCAFMEHNFLDSNLKQHDLHPVTDILQLGSIVLLLFGFQWTGLIKSFHDGGVRINLGLCLTVLAIFCMFAILRANGYPASKVDPAKQSRLGANKVVVCIAGLLLVGVNYLPLWSQSNGHNANEAGIRILPFVVSVVTSLAVLTISGNIIWPIFVAIVAPLVYGLSLYGGIESFPQHDYPGRQMMYGASLGAIIRYFAYMSEATEFLDNIAGFIEAAHHY</sequence>
<dbReference type="PANTHER" id="PTHR23501:SF198">
    <property type="entry name" value="AZOLE RESISTANCE PROTEIN 1-RELATED"/>
    <property type="match status" value="1"/>
</dbReference>
<keyword evidence="3 5" id="KW-1133">Transmembrane helix</keyword>
<dbReference type="EMBL" id="JACAZI010000002">
    <property type="protein sequence ID" value="KAF7369130.1"/>
    <property type="molecule type" value="Genomic_DNA"/>
</dbReference>
<keyword evidence="7" id="KW-1185">Reference proteome</keyword>
<gene>
    <name evidence="6" type="ORF">MVEN_00240200</name>
</gene>
<proteinExistence type="predicted"/>